<comment type="caution">
    <text evidence="4">The sequence shown here is derived from an EMBL/GenBank/DDBJ whole genome shotgun (WGS) entry which is preliminary data.</text>
</comment>
<dbReference type="SMART" id="SM00422">
    <property type="entry name" value="HTH_MERR"/>
    <property type="match status" value="1"/>
</dbReference>
<evidence type="ECO:0000259" key="3">
    <source>
        <dbReference type="PROSITE" id="PS50937"/>
    </source>
</evidence>
<evidence type="ECO:0000313" key="5">
    <source>
        <dbReference type="Proteomes" id="UP000444401"/>
    </source>
</evidence>
<protein>
    <submittedName>
        <fullName evidence="4">MerR family transcriptional regulator</fullName>
    </submittedName>
</protein>
<keyword evidence="5" id="KW-1185">Reference proteome</keyword>
<dbReference type="PANTHER" id="PTHR30204">
    <property type="entry name" value="REDOX-CYCLING DRUG-SENSING TRANSCRIPTIONAL ACTIVATOR SOXR"/>
    <property type="match status" value="1"/>
</dbReference>
<evidence type="ECO:0000313" key="4">
    <source>
        <dbReference type="EMBL" id="MXO68205.1"/>
    </source>
</evidence>
<keyword evidence="2" id="KW-0175">Coiled coil</keyword>
<name>A0ABW9UWM9_9SPHN</name>
<dbReference type="InterPro" id="IPR047057">
    <property type="entry name" value="MerR_fam"/>
</dbReference>
<keyword evidence="1" id="KW-0238">DNA-binding</keyword>
<dbReference type="SUPFAM" id="SSF46955">
    <property type="entry name" value="Putative DNA-binding domain"/>
    <property type="match status" value="1"/>
</dbReference>
<dbReference type="RefSeq" id="WP_160732857.1">
    <property type="nucleotide sequence ID" value="NZ_WTYO01000002.1"/>
</dbReference>
<dbReference type="Proteomes" id="UP000444401">
    <property type="component" value="Unassembled WGS sequence"/>
</dbReference>
<proteinExistence type="predicted"/>
<gene>
    <name evidence="4" type="ORF">GRI72_05120</name>
</gene>
<accession>A0ABW9UWM9</accession>
<feature type="domain" description="HTH merR-type" evidence="3">
    <location>
        <begin position="1"/>
        <end position="71"/>
    </location>
</feature>
<dbReference type="PANTHER" id="PTHR30204:SF97">
    <property type="entry name" value="MERR FAMILY REGULATORY PROTEIN"/>
    <property type="match status" value="1"/>
</dbReference>
<dbReference type="Pfam" id="PF13411">
    <property type="entry name" value="MerR_1"/>
    <property type="match status" value="1"/>
</dbReference>
<dbReference type="PROSITE" id="PS50937">
    <property type="entry name" value="HTH_MERR_2"/>
    <property type="match status" value="1"/>
</dbReference>
<dbReference type="InterPro" id="IPR009061">
    <property type="entry name" value="DNA-bd_dom_put_sf"/>
</dbReference>
<dbReference type="Gene3D" id="1.10.1660.10">
    <property type="match status" value="1"/>
</dbReference>
<feature type="coiled-coil region" evidence="2">
    <location>
        <begin position="79"/>
        <end position="106"/>
    </location>
</feature>
<evidence type="ECO:0000256" key="1">
    <source>
        <dbReference type="ARBA" id="ARBA00023125"/>
    </source>
</evidence>
<sequence length="141" mass="15662">MRPPDIAEVARHSGVPASTLRYYEEKGVIESIGRRGARRIFGPGIYQQLALVALGQAGGFSLDEIAEMFAPDGRPRIERAKVEARARELERTIRRLQATRKALLHVAACPAPSHMECPSFTRMLKIAAAGRLKSERRSRGR</sequence>
<dbReference type="CDD" id="cd04781">
    <property type="entry name" value="HTH_MerR-like_sg6"/>
    <property type="match status" value="1"/>
</dbReference>
<reference evidence="4 5" key="1">
    <citation type="submission" date="2019-12" db="EMBL/GenBank/DDBJ databases">
        <title>Genomic-based taxomic classification of the family Erythrobacteraceae.</title>
        <authorList>
            <person name="Xu L."/>
        </authorList>
    </citation>
    <scope>NUCLEOTIDE SEQUENCE [LARGE SCALE GENOMIC DNA]</scope>
    <source>
        <strain evidence="4 5">H32</strain>
    </source>
</reference>
<dbReference type="InterPro" id="IPR000551">
    <property type="entry name" value="MerR-type_HTH_dom"/>
</dbReference>
<evidence type="ECO:0000256" key="2">
    <source>
        <dbReference type="SAM" id="Coils"/>
    </source>
</evidence>
<organism evidence="4 5">
    <name type="scientific">Pelagerythrobacter marinus</name>
    <dbReference type="NCBI Taxonomy" id="538382"/>
    <lineage>
        <taxon>Bacteria</taxon>
        <taxon>Pseudomonadati</taxon>
        <taxon>Pseudomonadota</taxon>
        <taxon>Alphaproteobacteria</taxon>
        <taxon>Sphingomonadales</taxon>
        <taxon>Erythrobacteraceae</taxon>
        <taxon>Pelagerythrobacter</taxon>
    </lineage>
</organism>
<dbReference type="EMBL" id="WTYO01000002">
    <property type="protein sequence ID" value="MXO68205.1"/>
    <property type="molecule type" value="Genomic_DNA"/>
</dbReference>